<feature type="transmembrane region" description="Helical" evidence="12">
    <location>
        <begin position="103"/>
        <end position="124"/>
    </location>
</feature>
<dbReference type="InterPro" id="IPR018113">
    <property type="entry name" value="PTrfase_EIIB_Cys"/>
</dbReference>
<evidence type="ECO:0000256" key="4">
    <source>
        <dbReference type="ARBA" id="ARBA00022597"/>
    </source>
</evidence>
<evidence type="ECO:0000256" key="7">
    <source>
        <dbReference type="ARBA" id="ARBA00022692"/>
    </source>
</evidence>
<dbReference type="InterPro" id="IPR001127">
    <property type="entry name" value="PTS_EIIA_1_perm"/>
</dbReference>
<keyword evidence="6" id="KW-0598">Phosphotransferase system</keyword>
<gene>
    <name evidence="16" type="ORF">GCM10019998_00030</name>
</gene>
<dbReference type="PROSITE" id="PS00371">
    <property type="entry name" value="PTS_EIIA_TYPE_1_HIS"/>
    <property type="match status" value="1"/>
</dbReference>
<dbReference type="Pfam" id="PF02378">
    <property type="entry name" value="PTS_EIIC"/>
    <property type="match status" value="1"/>
</dbReference>
<dbReference type="InterPro" id="IPR001996">
    <property type="entry name" value="PTS_IIB_1"/>
</dbReference>
<keyword evidence="5" id="KW-0808">Transferase</keyword>
<evidence type="ECO:0000256" key="1">
    <source>
        <dbReference type="ARBA" id="ARBA00004651"/>
    </source>
</evidence>
<dbReference type="PROSITE" id="PS01035">
    <property type="entry name" value="PTS_EIIB_TYPE_1_CYS"/>
    <property type="match status" value="1"/>
</dbReference>
<dbReference type="InterPro" id="IPR050558">
    <property type="entry name" value="PTS_Sugar-Specific_Components"/>
</dbReference>
<dbReference type="Pfam" id="PF00367">
    <property type="entry name" value="PTS_EIIB"/>
    <property type="match status" value="1"/>
</dbReference>
<evidence type="ECO:0000256" key="12">
    <source>
        <dbReference type="SAM" id="Phobius"/>
    </source>
</evidence>
<dbReference type="RefSeq" id="WP_068710637.1">
    <property type="nucleotide sequence ID" value="NZ_BAAAXQ010000001.1"/>
</dbReference>
<dbReference type="InterPro" id="IPR011055">
    <property type="entry name" value="Dup_hybrid_motif"/>
</dbReference>
<dbReference type="Proteomes" id="UP001501577">
    <property type="component" value="Unassembled WGS sequence"/>
</dbReference>
<dbReference type="NCBIfam" id="TIGR01995">
    <property type="entry name" value="PTS-II-ABC-beta"/>
    <property type="match status" value="1"/>
</dbReference>
<feature type="transmembrane region" description="Helical" evidence="12">
    <location>
        <begin position="379"/>
        <end position="396"/>
    </location>
</feature>
<evidence type="ECO:0000313" key="16">
    <source>
        <dbReference type="EMBL" id="GAA3007944.1"/>
    </source>
</evidence>
<keyword evidence="7 12" id="KW-0812">Transmembrane</keyword>
<evidence type="ECO:0000259" key="13">
    <source>
        <dbReference type="PROSITE" id="PS51093"/>
    </source>
</evidence>
<evidence type="ECO:0000256" key="8">
    <source>
        <dbReference type="ARBA" id="ARBA00022777"/>
    </source>
</evidence>
<organism evidence="16 17">
    <name type="scientific">Tetragenococcus solitarius</name>
    <dbReference type="NCBI Taxonomy" id="71453"/>
    <lineage>
        <taxon>Bacteria</taxon>
        <taxon>Bacillati</taxon>
        <taxon>Bacillota</taxon>
        <taxon>Bacilli</taxon>
        <taxon>Lactobacillales</taxon>
        <taxon>Enterococcaceae</taxon>
        <taxon>Tetragenococcus</taxon>
    </lineage>
</organism>
<dbReference type="PROSITE" id="PS51098">
    <property type="entry name" value="PTS_EIIB_TYPE_1"/>
    <property type="match status" value="1"/>
</dbReference>
<feature type="transmembrane region" description="Helical" evidence="12">
    <location>
        <begin position="200"/>
        <end position="224"/>
    </location>
</feature>
<feature type="transmembrane region" description="Helical" evidence="12">
    <location>
        <begin position="144"/>
        <end position="164"/>
    </location>
</feature>
<keyword evidence="9 12" id="KW-1133">Transmembrane helix</keyword>
<name>A0ABN3XYP6_9ENTE</name>
<evidence type="ECO:0000259" key="14">
    <source>
        <dbReference type="PROSITE" id="PS51098"/>
    </source>
</evidence>
<feature type="domain" description="PTS EIIC type-1" evidence="15">
    <location>
        <begin position="105"/>
        <end position="463"/>
    </location>
</feature>
<keyword evidence="3" id="KW-1003">Cell membrane</keyword>
<feature type="transmembrane region" description="Helical" evidence="12">
    <location>
        <begin position="423"/>
        <end position="447"/>
    </location>
</feature>
<dbReference type="PANTHER" id="PTHR30175">
    <property type="entry name" value="PHOSPHOTRANSFERASE SYSTEM TRANSPORT PROTEIN"/>
    <property type="match status" value="1"/>
</dbReference>
<keyword evidence="4" id="KW-0762">Sugar transport</keyword>
<dbReference type="InterPro" id="IPR011297">
    <property type="entry name" value="PTS_IIABC_b_glu"/>
</dbReference>
<feature type="active site" description="Phosphocysteine intermediate; for EIIB activity" evidence="11">
    <location>
        <position position="27"/>
    </location>
</feature>
<evidence type="ECO:0000256" key="6">
    <source>
        <dbReference type="ARBA" id="ARBA00022683"/>
    </source>
</evidence>
<dbReference type="CDD" id="cd00212">
    <property type="entry name" value="PTS_IIB_glc"/>
    <property type="match status" value="1"/>
</dbReference>
<evidence type="ECO:0000256" key="3">
    <source>
        <dbReference type="ARBA" id="ARBA00022475"/>
    </source>
</evidence>
<comment type="caution">
    <text evidence="16">The sequence shown here is derived from an EMBL/GenBank/DDBJ whole genome shotgun (WGS) entry which is preliminary data.</text>
</comment>
<dbReference type="EMBL" id="BAAAXQ010000001">
    <property type="protein sequence ID" value="GAA3007944.1"/>
    <property type="molecule type" value="Genomic_DNA"/>
</dbReference>
<feature type="transmembrane region" description="Helical" evidence="12">
    <location>
        <begin position="281"/>
        <end position="301"/>
    </location>
</feature>
<feature type="transmembrane region" description="Helical" evidence="12">
    <location>
        <begin position="176"/>
        <end position="194"/>
    </location>
</feature>
<keyword evidence="2" id="KW-0813">Transport</keyword>
<feature type="domain" description="PTS EIIB type-1" evidence="14">
    <location>
        <begin position="5"/>
        <end position="87"/>
    </location>
</feature>
<dbReference type="SUPFAM" id="SSF55604">
    <property type="entry name" value="Glucose permease domain IIB"/>
    <property type="match status" value="1"/>
</dbReference>
<dbReference type="InterPro" id="IPR036878">
    <property type="entry name" value="Glu_permease_IIB"/>
</dbReference>
<feature type="transmembrane region" description="Helical" evidence="12">
    <location>
        <begin position="236"/>
        <end position="261"/>
    </location>
</feature>
<dbReference type="InterPro" id="IPR013013">
    <property type="entry name" value="PTS_EIIC_1"/>
</dbReference>
<keyword evidence="17" id="KW-1185">Reference proteome</keyword>
<evidence type="ECO:0000256" key="10">
    <source>
        <dbReference type="ARBA" id="ARBA00023136"/>
    </source>
</evidence>
<proteinExistence type="predicted"/>
<evidence type="ECO:0000256" key="5">
    <source>
        <dbReference type="ARBA" id="ARBA00022679"/>
    </source>
</evidence>
<protein>
    <submittedName>
        <fullName evidence="16">Beta-glucoside-specific PTS transporter subunit IIABC</fullName>
    </submittedName>
</protein>
<dbReference type="PROSITE" id="PS51103">
    <property type="entry name" value="PTS_EIIC_TYPE_1"/>
    <property type="match status" value="1"/>
</dbReference>
<dbReference type="Gene3D" id="2.70.70.10">
    <property type="entry name" value="Glucose Permease (Domain IIA)"/>
    <property type="match status" value="1"/>
</dbReference>
<accession>A0ABN3XYP6</accession>
<evidence type="ECO:0000256" key="2">
    <source>
        <dbReference type="ARBA" id="ARBA00022448"/>
    </source>
</evidence>
<sequence>MNKNREIAQRVLAGVGGPENVKSVVHCATRLRFVLKDEAKANTEQLKNDDDIIQVVQSGGQYQVVIGSHVGDVFQELTSLENFSDKAQESENEKTKGNIFNRFVDIISSIFTPFLGAMAGAGVLKGFLTLALTLGWVTETSGVYTVLFSISDGVFTYLPVMLAFTSAQRFKTNPYLAVALGMALVHPSVTALAGETLSFFGIPVIIGPSGYESSVIPIVLAVFIQSYVERFAKRVIPSFLSTILVPLLIFIIMAPITFIAIGPIGTVLGDLLGQAYNSVYSVSPIIAGAVMGGLWQVFVMFGMHWGFIPIMMVNLAQGSDSLMPMLLPAVLAQGGAALAVFFMTKSIKLKSLAVSSTITSLFGITEPTVYGVTLPLKKPFIAACISGAIGGAFVAFKQVQNFSFGLVSLLSLPGFIPQDTKSISGVIIAIIGTVIAFVLAFILTLVFRFEDPAKSAEKPVQATNQSNNGLDSDGLHKTERYTLASPLEGKIFPLSEVSDQVFASEALGKGVAIEPSVGKLYAPADGTVSTLFPTGHAVGITTVEGVEILVHIGMDTVNLEGNGFILAVKQGDKVTKGDLLVTFDIEKIKEAGLSIVTPVVVTNTDQYLDVVENNQTEIVVGEDLLAVIVEK</sequence>
<evidence type="ECO:0000256" key="11">
    <source>
        <dbReference type="PROSITE-ProRule" id="PRU00421"/>
    </source>
</evidence>
<dbReference type="SUPFAM" id="SSF51261">
    <property type="entry name" value="Duplicated hybrid motif"/>
    <property type="match status" value="1"/>
</dbReference>
<reference evidence="16 17" key="1">
    <citation type="journal article" date="2019" name="Int. J. Syst. Evol. Microbiol.">
        <title>The Global Catalogue of Microorganisms (GCM) 10K type strain sequencing project: providing services to taxonomists for standard genome sequencing and annotation.</title>
        <authorList>
            <consortium name="The Broad Institute Genomics Platform"/>
            <consortium name="The Broad Institute Genome Sequencing Center for Infectious Disease"/>
            <person name="Wu L."/>
            <person name="Ma J."/>
        </authorList>
    </citation>
    <scope>NUCLEOTIDE SEQUENCE [LARGE SCALE GENOMIC DNA]</scope>
    <source>
        <strain evidence="16 17">JCM 8736</strain>
    </source>
</reference>
<feature type="domain" description="PTS EIIA type-1" evidence="13">
    <location>
        <begin position="499"/>
        <end position="603"/>
    </location>
</feature>
<dbReference type="PANTHER" id="PTHR30175:SF1">
    <property type="entry name" value="PTS SYSTEM ARBUTIN-, CELLOBIOSE-, AND SALICIN-SPECIFIC EIIBC COMPONENT-RELATED"/>
    <property type="match status" value="1"/>
</dbReference>
<evidence type="ECO:0000256" key="9">
    <source>
        <dbReference type="ARBA" id="ARBA00022989"/>
    </source>
</evidence>
<dbReference type="InterPro" id="IPR003352">
    <property type="entry name" value="PTS_EIIC"/>
</dbReference>
<dbReference type="PROSITE" id="PS51093">
    <property type="entry name" value="PTS_EIIA_TYPE_1"/>
    <property type="match status" value="1"/>
</dbReference>
<comment type="subcellular location">
    <subcellularLocation>
        <location evidence="1">Cell membrane</location>
        <topology evidence="1">Multi-pass membrane protein</topology>
    </subcellularLocation>
</comment>
<keyword evidence="10 12" id="KW-0472">Membrane</keyword>
<dbReference type="Pfam" id="PF00358">
    <property type="entry name" value="PTS_EIIA_1"/>
    <property type="match status" value="1"/>
</dbReference>
<feature type="transmembrane region" description="Helical" evidence="12">
    <location>
        <begin position="322"/>
        <end position="343"/>
    </location>
</feature>
<evidence type="ECO:0000259" key="15">
    <source>
        <dbReference type="PROSITE" id="PS51103"/>
    </source>
</evidence>
<dbReference type="NCBIfam" id="TIGR00830">
    <property type="entry name" value="PTBA"/>
    <property type="match status" value="1"/>
</dbReference>
<keyword evidence="8" id="KW-0418">Kinase</keyword>
<dbReference type="Gene3D" id="3.30.1360.60">
    <property type="entry name" value="Glucose permease domain IIB"/>
    <property type="match status" value="1"/>
</dbReference>
<evidence type="ECO:0000313" key="17">
    <source>
        <dbReference type="Proteomes" id="UP001501577"/>
    </source>
</evidence>